<name>A0A7R9JB03_TIMCA</name>
<evidence type="ECO:0000256" key="1">
    <source>
        <dbReference type="SAM" id="MobiDB-lite"/>
    </source>
</evidence>
<gene>
    <name evidence="2" type="ORF">TCMB3V08_LOCUS7725</name>
</gene>
<feature type="region of interest" description="Disordered" evidence="1">
    <location>
        <begin position="68"/>
        <end position="88"/>
    </location>
</feature>
<protein>
    <submittedName>
        <fullName evidence="2">(California timema) hypothetical protein</fullName>
    </submittedName>
</protein>
<organism evidence="2">
    <name type="scientific">Timema californicum</name>
    <name type="common">California timema</name>
    <name type="synonym">Walking stick</name>
    <dbReference type="NCBI Taxonomy" id="61474"/>
    <lineage>
        <taxon>Eukaryota</taxon>
        <taxon>Metazoa</taxon>
        <taxon>Ecdysozoa</taxon>
        <taxon>Arthropoda</taxon>
        <taxon>Hexapoda</taxon>
        <taxon>Insecta</taxon>
        <taxon>Pterygota</taxon>
        <taxon>Neoptera</taxon>
        <taxon>Polyneoptera</taxon>
        <taxon>Phasmatodea</taxon>
        <taxon>Timematodea</taxon>
        <taxon>Timematoidea</taxon>
        <taxon>Timematidae</taxon>
        <taxon>Timema</taxon>
    </lineage>
</organism>
<dbReference type="AlphaFoldDB" id="A0A7R9JB03"/>
<proteinExistence type="predicted"/>
<evidence type="ECO:0000313" key="2">
    <source>
        <dbReference type="EMBL" id="CAD7575127.1"/>
    </source>
</evidence>
<accession>A0A7R9JB03</accession>
<dbReference type="EMBL" id="OE182945">
    <property type="protein sequence ID" value="CAD7575127.1"/>
    <property type="molecule type" value="Genomic_DNA"/>
</dbReference>
<sequence length="109" mass="11386">MGTGSHHSRPSSSREQLTAATLVVVPSPQPGCPRSIFGRLGIRKPSLLSLTSPQGHGSLPANTTARTFSLDDLLGPPPRKAEEGELGKCPSGIVGLELQALQITSTETF</sequence>
<reference evidence="2" key="1">
    <citation type="submission" date="2020-11" db="EMBL/GenBank/DDBJ databases">
        <authorList>
            <person name="Tran Van P."/>
        </authorList>
    </citation>
    <scope>NUCLEOTIDE SEQUENCE</scope>
</reference>